<organism evidence="3 4">
    <name type="scientific">Hydrogenophaga palleronii</name>
    <dbReference type="NCBI Taxonomy" id="65655"/>
    <lineage>
        <taxon>Bacteria</taxon>
        <taxon>Pseudomonadati</taxon>
        <taxon>Pseudomonadota</taxon>
        <taxon>Betaproteobacteria</taxon>
        <taxon>Burkholderiales</taxon>
        <taxon>Comamonadaceae</taxon>
        <taxon>Hydrogenophaga</taxon>
    </lineage>
</organism>
<sequence>MKTLHAHRLVLVGLVSTLAVSSPLAQAPDASKTPLKLIVGFPAGGALDTLARALAEHLRASSGETVLVENRPGAATRIAIDHVKRAPADGRTVLLASSAPFIIFPMTYKRIDYDVERDFQPVAHLVDVPTVISTASSSPYQTVDQYATWVRSHPGNGNVGLTSLGGALHFSILAFSKAIDVPLTPVPYKGGAQLVSNVVGGHVPLATDALASQLQLHHAGRVRILAVSGTQRNRALPDVPTLKETGIDAFAHANAWYGAYVPAKTPKAVVQQLEKAFVAAVQQPHVQAQLQSAGLEPTGRDAAAVASQLRAERDFWRPIVKSSGFKSED</sequence>
<reference evidence="3 4" key="1">
    <citation type="submission" date="2023-07" db="EMBL/GenBank/DDBJ databases">
        <title>Sorghum-associated microbial communities from plants grown in Nebraska, USA.</title>
        <authorList>
            <person name="Schachtman D."/>
        </authorList>
    </citation>
    <scope>NUCLEOTIDE SEQUENCE [LARGE SCALE GENOMIC DNA]</scope>
    <source>
        <strain evidence="3 4">4249</strain>
    </source>
</reference>
<proteinExistence type="inferred from homology"/>
<evidence type="ECO:0000313" key="4">
    <source>
        <dbReference type="Proteomes" id="UP001265700"/>
    </source>
</evidence>
<evidence type="ECO:0000256" key="1">
    <source>
        <dbReference type="ARBA" id="ARBA00006987"/>
    </source>
</evidence>
<dbReference type="InterPro" id="IPR042100">
    <property type="entry name" value="Bug_dom1"/>
</dbReference>
<dbReference type="RefSeq" id="WP_310317457.1">
    <property type="nucleotide sequence ID" value="NZ_JAVDWU010000006.1"/>
</dbReference>
<evidence type="ECO:0000313" key="3">
    <source>
        <dbReference type="EMBL" id="MDR7150966.1"/>
    </source>
</evidence>
<dbReference type="Proteomes" id="UP001265700">
    <property type="component" value="Unassembled WGS sequence"/>
</dbReference>
<dbReference type="Pfam" id="PF03401">
    <property type="entry name" value="TctC"/>
    <property type="match status" value="1"/>
</dbReference>
<dbReference type="InterPro" id="IPR005064">
    <property type="entry name" value="BUG"/>
</dbReference>
<keyword evidence="4" id="KW-1185">Reference proteome</keyword>
<dbReference type="SUPFAM" id="SSF53850">
    <property type="entry name" value="Periplasmic binding protein-like II"/>
    <property type="match status" value="1"/>
</dbReference>
<keyword evidence="2" id="KW-0732">Signal</keyword>
<dbReference type="PANTHER" id="PTHR42928:SF5">
    <property type="entry name" value="BLR1237 PROTEIN"/>
    <property type="match status" value="1"/>
</dbReference>
<gene>
    <name evidence="3" type="ORF">J2W49_002939</name>
</gene>
<comment type="similarity">
    <text evidence="1">Belongs to the UPF0065 (bug) family.</text>
</comment>
<dbReference type="EMBL" id="JAVDWU010000006">
    <property type="protein sequence ID" value="MDR7150966.1"/>
    <property type="molecule type" value="Genomic_DNA"/>
</dbReference>
<dbReference type="PIRSF" id="PIRSF017082">
    <property type="entry name" value="YflP"/>
    <property type="match status" value="1"/>
</dbReference>
<keyword evidence="3" id="KW-0675">Receptor</keyword>
<feature type="signal peptide" evidence="2">
    <location>
        <begin position="1"/>
        <end position="27"/>
    </location>
</feature>
<dbReference type="PANTHER" id="PTHR42928">
    <property type="entry name" value="TRICARBOXYLATE-BINDING PROTEIN"/>
    <property type="match status" value="1"/>
</dbReference>
<dbReference type="Gene3D" id="3.40.190.10">
    <property type="entry name" value="Periplasmic binding protein-like II"/>
    <property type="match status" value="1"/>
</dbReference>
<dbReference type="Gene3D" id="3.40.190.150">
    <property type="entry name" value="Bordetella uptake gene, domain 1"/>
    <property type="match status" value="1"/>
</dbReference>
<comment type="caution">
    <text evidence="3">The sequence shown here is derived from an EMBL/GenBank/DDBJ whole genome shotgun (WGS) entry which is preliminary data.</text>
</comment>
<name>A0ABU1WNV1_9BURK</name>
<feature type="chain" id="PRO_5046195798" evidence="2">
    <location>
        <begin position="28"/>
        <end position="329"/>
    </location>
</feature>
<evidence type="ECO:0000256" key="2">
    <source>
        <dbReference type="SAM" id="SignalP"/>
    </source>
</evidence>
<accession>A0ABU1WNV1</accession>
<protein>
    <submittedName>
        <fullName evidence="3">Tripartite-type tricarboxylate transporter receptor subunit TctC</fullName>
    </submittedName>
</protein>